<feature type="compositionally biased region" description="Basic and acidic residues" evidence="1">
    <location>
        <begin position="32"/>
        <end position="53"/>
    </location>
</feature>
<sequence length="97" mass="11589">MKCVVIEDLNHDMIAGIDELRKKDITINFSENKLEIRAEPDNREEEKQTDRKTNSGRINAQKKRKEIDMAVEDKPKVQEQNLTEEKKRRKKKKKSFY</sequence>
<organism evidence="2 3">
    <name type="scientific">Diabrotica balteata</name>
    <name type="common">Banded cucumber beetle</name>
    <dbReference type="NCBI Taxonomy" id="107213"/>
    <lineage>
        <taxon>Eukaryota</taxon>
        <taxon>Metazoa</taxon>
        <taxon>Ecdysozoa</taxon>
        <taxon>Arthropoda</taxon>
        <taxon>Hexapoda</taxon>
        <taxon>Insecta</taxon>
        <taxon>Pterygota</taxon>
        <taxon>Neoptera</taxon>
        <taxon>Endopterygota</taxon>
        <taxon>Coleoptera</taxon>
        <taxon>Polyphaga</taxon>
        <taxon>Cucujiformia</taxon>
        <taxon>Chrysomeloidea</taxon>
        <taxon>Chrysomelidae</taxon>
        <taxon>Galerucinae</taxon>
        <taxon>Diabroticina</taxon>
        <taxon>Diabroticites</taxon>
        <taxon>Diabrotica</taxon>
    </lineage>
</organism>
<dbReference type="EMBL" id="OU898280">
    <property type="protein sequence ID" value="CAG9835058.1"/>
    <property type="molecule type" value="Genomic_DNA"/>
</dbReference>
<dbReference type="Proteomes" id="UP001153709">
    <property type="component" value="Chromosome 5"/>
</dbReference>
<evidence type="ECO:0000313" key="2">
    <source>
        <dbReference type="EMBL" id="CAG9835058.1"/>
    </source>
</evidence>
<evidence type="ECO:0000256" key="1">
    <source>
        <dbReference type="SAM" id="MobiDB-lite"/>
    </source>
</evidence>
<evidence type="ECO:0000313" key="3">
    <source>
        <dbReference type="Proteomes" id="UP001153709"/>
    </source>
</evidence>
<name>A0A9N9T1J6_DIABA</name>
<accession>A0A9N9T1J6</accession>
<dbReference type="AlphaFoldDB" id="A0A9N9T1J6"/>
<gene>
    <name evidence="2" type="ORF">DIABBA_LOCUS8301</name>
</gene>
<protein>
    <submittedName>
        <fullName evidence="2">Uncharacterized protein</fullName>
    </submittedName>
</protein>
<feature type="region of interest" description="Disordered" evidence="1">
    <location>
        <begin position="31"/>
        <end position="97"/>
    </location>
</feature>
<reference evidence="2" key="1">
    <citation type="submission" date="2022-01" db="EMBL/GenBank/DDBJ databases">
        <authorList>
            <person name="King R."/>
        </authorList>
    </citation>
    <scope>NUCLEOTIDE SEQUENCE</scope>
</reference>
<feature type="compositionally biased region" description="Basic residues" evidence="1">
    <location>
        <begin position="87"/>
        <end position="97"/>
    </location>
</feature>
<proteinExistence type="predicted"/>
<feature type="compositionally biased region" description="Basic and acidic residues" evidence="1">
    <location>
        <begin position="65"/>
        <end position="77"/>
    </location>
</feature>
<keyword evidence="3" id="KW-1185">Reference proteome</keyword>